<dbReference type="PANTHER" id="PTHR42951">
    <property type="entry name" value="METALLO-BETA-LACTAMASE DOMAIN-CONTAINING"/>
    <property type="match status" value="1"/>
</dbReference>
<reference evidence="2" key="2">
    <citation type="submission" date="2023-01" db="EMBL/GenBank/DDBJ databases">
        <authorList>
            <person name="Sun Q."/>
            <person name="Evtushenko L."/>
        </authorList>
    </citation>
    <scope>NUCLEOTIDE SEQUENCE</scope>
    <source>
        <strain evidence="2">VKM Ac-1401</strain>
    </source>
</reference>
<dbReference type="Gene3D" id="3.60.15.10">
    <property type="entry name" value="Ribonuclease Z/Hydroxyacylglutathione hydrolase-like"/>
    <property type="match status" value="1"/>
</dbReference>
<dbReference type="Proteomes" id="UP001142372">
    <property type="component" value="Unassembled WGS sequence"/>
</dbReference>
<comment type="caution">
    <text evidence="2">The sequence shown here is derived from an EMBL/GenBank/DDBJ whole genome shotgun (WGS) entry which is preliminary data.</text>
</comment>
<dbReference type="RefSeq" id="WP_271175812.1">
    <property type="nucleotide sequence ID" value="NZ_BAAAJO010000001.1"/>
</dbReference>
<name>A0A9W6LYZ4_9MICO</name>
<gene>
    <name evidence="2" type="ORF">GCM10017584_06950</name>
</gene>
<dbReference type="InterPro" id="IPR036866">
    <property type="entry name" value="RibonucZ/Hydroxyglut_hydro"/>
</dbReference>
<dbReference type="PANTHER" id="PTHR42951:SF17">
    <property type="entry name" value="METALLO-BETA-LACTAMASE DOMAIN-CONTAINING PROTEIN"/>
    <property type="match status" value="1"/>
</dbReference>
<evidence type="ECO:0000259" key="1">
    <source>
        <dbReference type="SMART" id="SM00849"/>
    </source>
</evidence>
<dbReference type="EMBL" id="BSEN01000002">
    <property type="protein sequence ID" value="GLJ75122.1"/>
    <property type="molecule type" value="Genomic_DNA"/>
</dbReference>
<evidence type="ECO:0000313" key="3">
    <source>
        <dbReference type="Proteomes" id="UP001142372"/>
    </source>
</evidence>
<dbReference type="InterPro" id="IPR001279">
    <property type="entry name" value="Metallo-B-lactamas"/>
</dbReference>
<dbReference type="Pfam" id="PF00753">
    <property type="entry name" value="Lactamase_B"/>
    <property type="match status" value="1"/>
</dbReference>
<evidence type="ECO:0000313" key="2">
    <source>
        <dbReference type="EMBL" id="GLJ75122.1"/>
    </source>
</evidence>
<accession>A0A9W6LYZ4</accession>
<dbReference type="SUPFAM" id="SSF56281">
    <property type="entry name" value="Metallo-hydrolase/oxidoreductase"/>
    <property type="match status" value="1"/>
</dbReference>
<keyword evidence="3" id="KW-1185">Reference proteome</keyword>
<sequence length="239" mass="24904">MELAPGLHRIGTDIVAIHLVVTDEGMTLIDTGLPGHYGDLKKELATLGRPLSDIKGIVLTHGDSDHTGFAERLRAELGIPVYVGAGDAARAMGEKPPSPPKDPRRLGPMLGFFAYAISKGGVRMPAVKEVVPVDDGEVLALPGAPVIIGMPGHSPGSVAIHVPAVRAVFVGDELTTRSVLTGETGPQPAPFTDDQAASSASLERLAGLDVDFVVPGHGPVWTQGAPALVAAYREAEKRR</sequence>
<organism evidence="2 3">
    <name type="scientific">Leifsonia poae</name>
    <dbReference type="NCBI Taxonomy" id="110933"/>
    <lineage>
        <taxon>Bacteria</taxon>
        <taxon>Bacillati</taxon>
        <taxon>Actinomycetota</taxon>
        <taxon>Actinomycetes</taxon>
        <taxon>Micrococcales</taxon>
        <taxon>Microbacteriaceae</taxon>
        <taxon>Leifsonia</taxon>
    </lineage>
</organism>
<dbReference type="CDD" id="cd07721">
    <property type="entry name" value="yflN-like_MBL-fold"/>
    <property type="match status" value="1"/>
</dbReference>
<dbReference type="AlphaFoldDB" id="A0A9W6LYZ4"/>
<dbReference type="InterPro" id="IPR050855">
    <property type="entry name" value="NDM-1-like"/>
</dbReference>
<protein>
    <submittedName>
        <fullName evidence="2">Beta-lactamase-like protein</fullName>
    </submittedName>
</protein>
<feature type="domain" description="Metallo-beta-lactamase" evidence="1">
    <location>
        <begin position="14"/>
        <end position="217"/>
    </location>
</feature>
<reference evidence="2" key="1">
    <citation type="journal article" date="2014" name="Int. J. Syst. Evol. Microbiol.">
        <title>Complete genome sequence of Corynebacterium casei LMG S-19264T (=DSM 44701T), isolated from a smear-ripened cheese.</title>
        <authorList>
            <consortium name="US DOE Joint Genome Institute (JGI-PGF)"/>
            <person name="Walter F."/>
            <person name="Albersmeier A."/>
            <person name="Kalinowski J."/>
            <person name="Ruckert C."/>
        </authorList>
    </citation>
    <scope>NUCLEOTIDE SEQUENCE</scope>
    <source>
        <strain evidence="2">VKM Ac-1401</strain>
    </source>
</reference>
<dbReference type="SMART" id="SM00849">
    <property type="entry name" value="Lactamase_B"/>
    <property type="match status" value="1"/>
</dbReference>
<proteinExistence type="predicted"/>